<reference evidence="2" key="1">
    <citation type="submission" date="2023-10" db="EMBL/GenBank/DDBJ databases">
        <title>Rapid discrimination of Bifidobacterium longum Subspecies based on MALDI-TOF MS and Machine Learning.</title>
        <authorList>
            <person name="Chen J."/>
        </authorList>
    </citation>
    <scope>NUCLEOTIDE SEQUENCE</scope>
    <source>
        <strain evidence="2">YGMCC0039</strain>
    </source>
</reference>
<dbReference type="Gene3D" id="2.60.40.10">
    <property type="entry name" value="Immunoglobulins"/>
    <property type="match status" value="1"/>
</dbReference>
<evidence type="ECO:0000259" key="1">
    <source>
        <dbReference type="Pfam" id="PF16355"/>
    </source>
</evidence>
<dbReference type="SUPFAM" id="SSF51445">
    <property type="entry name" value="(Trans)glycosidases"/>
    <property type="match status" value="1"/>
</dbReference>
<feature type="domain" description="DUF4982" evidence="1">
    <location>
        <begin position="206"/>
        <end position="252"/>
    </location>
</feature>
<sequence length="301" mass="33471">MLTAIDRLMPAALVTGIIDRQTNAVFDEVDVAGLNYCRQGPEWFHRRHPERVFCVSETYPQEIADTWPDIRHLPYLIGDFVWTGWDYIGEASVSAWAYSNPEPYGWMREYGNRMAIRGHRTGPYRRYPGLLGGSGLIDITGELTGQMLYRQIVTGTRRRPAITVRPMQLLYGDGATHTGRASRFIERGHDGVASWSWEGYEGRDAIVQVFSGGKTVQLTLNREVVGTAPVRRCMAEFHVPFEPGELTAVAYDAADCELGRDTLTSAGPETSSPHDSSACPIRIRKTMRAGTAPSCGSNPSR</sequence>
<dbReference type="Pfam" id="PF16355">
    <property type="entry name" value="DUF4982"/>
    <property type="match status" value="1"/>
</dbReference>
<dbReference type="InterPro" id="IPR017853">
    <property type="entry name" value="GH"/>
</dbReference>
<dbReference type="GO" id="GO:0005975">
    <property type="term" value="P:carbohydrate metabolic process"/>
    <property type="evidence" value="ECO:0007669"/>
    <property type="project" value="UniProtKB-ARBA"/>
</dbReference>
<organism evidence="2 3">
    <name type="scientific">Bifidobacterium longum</name>
    <dbReference type="NCBI Taxonomy" id="216816"/>
    <lineage>
        <taxon>Bacteria</taxon>
        <taxon>Bacillati</taxon>
        <taxon>Actinomycetota</taxon>
        <taxon>Actinomycetes</taxon>
        <taxon>Bifidobacteriales</taxon>
        <taxon>Bifidobacteriaceae</taxon>
        <taxon>Bifidobacterium</taxon>
    </lineage>
</organism>
<dbReference type="AlphaFoldDB" id="A0AB35S5H9"/>
<protein>
    <submittedName>
        <fullName evidence="2">DUF4982 domain-containing protein</fullName>
    </submittedName>
</protein>
<dbReference type="InterPro" id="IPR013783">
    <property type="entry name" value="Ig-like_fold"/>
</dbReference>
<dbReference type="RefSeq" id="WP_144169146.1">
    <property type="nucleotide sequence ID" value="NZ_CACRSV010000033.1"/>
</dbReference>
<dbReference type="Gene3D" id="3.20.20.80">
    <property type="entry name" value="Glycosidases"/>
    <property type="match status" value="1"/>
</dbReference>
<dbReference type="InterPro" id="IPR032311">
    <property type="entry name" value="DUF4982"/>
</dbReference>
<dbReference type="Proteomes" id="UP001277803">
    <property type="component" value="Unassembled WGS sequence"/>
</dbReference>
<evidence type="ECO:0000313" key="3">
    <source>
        <dbReference type="Proteomes" id="UP001277803"/>
    </source>
</evidence>
<dbReference type="EMBL" id="JAWLRA010000001">
    <property type="protein sequence ID" value="MDW3125599.1"/>
    <property type="molecule type" value="Genomic_DNA"/>
</dbReference>
<proteinExistence type="predicted"/>
<dbReference type="PANTHER" id="PTHR42732">
    <property type="entry name" value="BETA-GALACTOSIDASE"/>
    <property type="match status" value="1"/>
</dbReference>
<evidence type="ECO:0000313" key="2">
    <source>
        <dbReference type="EMBL" id="MDW3125599.1"/>
    </source>
</evidence>
<dbReference type="PANTHER" id="PTHR42732:SF1">
    <property type="entry name" value="BETA-MANNOSIDASE"/>
    <property type="match status" value="1"/>
</dbReference>
<gene>
    <name evidence="2" type="ORF">RS890_00325</name>
</gene>
<dbReference type="InterPro" id="IPR051913">
    <property type="entry name" value="GH2_Domain-Containing"/>
</dbReference>
<accession>A0AB35S5H9</accession>
<name>A0AB35S5H9_BIFLN</name>
<comment type="caution">
    <text evidence="2">The sequence shown here is derived from an EMBL/GenBank/DDBJ whole genome shotgun (WGS) entry which is preliminary data.</text>
</comment>